<dbReference type="RefSeq" id="WP_147059592.1">
    <property type="nucleotide sequence ID" value="NZ_CP042437.1"/>
</dbReference>
<dbReference type="PROSITE" id="PS51257">
    <property type="entry name" value="PROKAR_LIPOPROTEIN"/>
    <property type="match status" value="1"/>
</dbReference>
<dbReference type="Proteomes" id="UP000321362">
    <property type="component" value="Chromosome"/>
</dbReference>
<keyword evidence="3" id="KW-1185">Reference proteome</keyword>
<protein>
    <submittedName>
        <fullName evidence="2">Uncharacterized protein</fullName>
    </submittedName>
</protein>
<proteinExistence type="predicted"/>
<evidence type="ECO:0000313" key="3">
    <source>
        <dbReference type="Proteomes" id="UP000321362"/>
    </source>
</evidence>
<sequence length="335" mass="37106">MKKHLPLAILILLAISLFSCHVGTSGTWINGNITPDIKNQIDQLNKTLYSNIQKKDKAGLKQLLSSALIEKSTKLIDSLSDLGSPALSNTGYEIIDEYYTKNTTTNVPNTLISSLSNRSGYIVNYLALNEEMYASLLKSTNSVNSIMILVVYGKYGSDWKINIIQLGAYALAGYTAPDYYEAAQKLYNSGDIIDAADMIITAAQIGNPGGHFFKYKTEGEMKNFYSKVVKEANSVYKFPITVGAIKTKPVIFGINPQFIGEKGKEGIYPIINYKTDIQLTDTAALRIENNALQKDIASIFKGIVENNNHILYQAFDQLPKAGKPMHRYGFVQKIK</sequence>
<dbReference type="AlphaFoldDB" id="A0A5B8WA41"/>
<evidence type="ECO:0000256" key="1">
    <source>
        <dbReference type="SAM" id="SignalP"/>
    </source>
</evidence>
<feature type="signal peptide" evidence="1">
    <location>
        <begin position="1"/>
        <end position="22"/>
    </location>
</feature>
<keyword evidence="1" id="KW-0732">Signal</keyword>
<feature type="chain" id="PRO_5022904205" evidence="1">
    <location>
        <begin position="23"/>
        <end position="335"/>
    </location>
</feature>
<reference evidence="2 3" key="1">
    <citation type="journal article" date="2013" name="J. Microbiol.">
        <title>Mucilaginibacter ginsenosidivorax sp. nov., with ginsenoside converting activity isolated from sediment.</title>
        <authorList>
            <person name="Kim J.K."/>
            <person name="Choi T.E."/>
            <person name="Liu Q.M."/>
            <person name="Park H.Y."/>
            <person name="Yi T.H."/>
            <person name="Yoon M.H."/>
            <person name="Kim S.C."/>
            <person name="Im W.T."/>
        </authorList>
    </citation>
    <scope>NUCLEOTIDE SEQUENCE [LARGE SCALE GENOMIC DNA]</scope>
    <source>
        <strain evidence="2 3">KHI28</strain>
    </source>
</reference>
<accession>A0A5B8WA41</accession>
<dbReference type="KEGG" id="mgk:FSB76_28605"/>
<name>A0A5B8WA41_9SPHI</name>
<evidence type="ECO:0000313" key="2">
    <source>
        <dbReference type="EMBL" id="QEC79722.1"/>
    </source>
</evidence>
<organism evidence="2 3">
    <name type="scientific">Mucilaginibacter ginsenosidivorax</name>
    <dbReference type="NCBI Taxonomy" id="862126"/>
    <lineage>
        <taxon>Bacteria</taxon>
        <taxon>Pseudomonadati</taxon>
        <taxon>Bacteroidota</taxon>
        <taxon>Sphingobacteriia</taxon>
        <taxon>Sphingobacteriales</taxon>
        <taxon>Sphingobacteriaceae</taxon>
        <taxon>Mucilaginibacter</taxon>
    </lineage>
</organism>
<dbReference type="OrthoDB" id="1113095at2"/>
<dbReference type="EMBL" id="CP042437">
    <property type="protein sequence ID" value="QEC79722.1"/>
    <property type="molecule type" value="Genomic_DNA"/>
</dbReference>
<gene>
    <name evidence="2" type="ORF">FSB76_28605</name>
</gene>